<dbReference type="EMBL" id="CP000555">
    <property type="protein sequence ID" value="ABM96512.1"/>
    <property type="molecule type" value="Genomic_DNA"/>
</dbReference>
<dbReference type="KEGG" id="mpt:Mpe_A3559"/>
<keyword evidence="2" id="KW-1185">Reference proteome</keyword>
<sequence length="165" mass="17454">MSADPALERHCRRLVRRQALKAAGVSVLPVPGADLFVNGQLLASTLGQISVAHGLGPDQVARLPAPLRNRVDDLAMEVGSYLIGRALTQGVLISALRGLGVRLGVQQAAKFAPVAGQVASAALSGWMFKRLCDRHLLHCQQVRAALPELPAPPPLPALPHTWAAH</sequence>
<dbReference type="STRING" id="420662.Mpe_A3559"/>
<dbReference type="AlphaFoldDB" id="A2SLS3"/>
<evidence type="ECO:0000313" key="1">
    <source>
        <dbReference type="EMBL" id="ABM96512.1"/>
    </source>
</evidence>
<name>A2SLS3_METPP</name>
<dbReference type="eggNOG" id="COG3597">
    <property type="taxonomic scope" value="Bacteria"/>
</dbReference>
<dbReference type="Proteomes" id="UP000000366">
    <property type="component" value="Chromosome"/>
</dbReference>
<proteinExistence type="predicted"/>
<gene>
    <name evidence="1" type="ordered locus">Mpe_A3559</name>
</gene>
<evidence type="ECO:0008006" key="3">
    <source>
        <dbReference type="Google" id="ProtNLM"/>
    </source>
</evidence>
<dbReference type="HOGENOM" id="CLU_116223_1_0_4"/>
<organism evidence="1 2">
    <name type="scientific">Methylibium petroleiphilum (strain ATCC BAA-1232 / LMG 22953 / PM1)</name>
    <dbReference type="NCBI Taxonomy" id="420662"/>
    <lineage>
        <taxon>Bacteria</taxon>
        <taxon>Pseudomonadati</taxon>
        <taxon>Pseudomonadota</taxon>
        <taxon>Betaproteobacteria</taxon>
        <taxon>Burkholderiales</taxon>
        <taxon>Sphaerotilaceae</taxon>
        <taxon>Methylibium</taxon>
    </lineage>
</organism>
<dbReference type="RefSeq" id="WP_011831132.1">
    <property type="nucleotide sequence ID" value="NC_008825.1"/>
</dbReference>
<reference evidence="1 2" key="1">
    <citation type="journal article" date="2007" name="J. Bacteriol.">
        <title>Whole-genome analysis of the methyl tert-butyl ether-degrading beta-proteobacterium Methylibium petroleiphilum PM1.</title>
        <authorList>
            <person name="Kane S.R."/>
            <person name="Chakicherla A.Y."/>
            <person name="Chain P.S.G."/>
            <person name="Schmidt R."/>
            <person name="Shin M.W."/>
            <person name="Legler T.C."/>
            <person name="Scow K.M."/>
            <person name="Larimer F.W."/>
            <person name="Lucas S.M."/>
            <person name="Richardson P.M."/>
            <person name="Hristova K.R."/>
        </authorList>
    </citation>
    <scope>NUCLEOTIDE SEQUENCE [LARGE SCALE GENOMIC DNA]</scope>
    <source>
        <strain evidence="2">ATCC BAA-1232 / LMG 22953 / PM1</strain>
    </source>
</reference>
<evidence type="ECO:0000313" key="2">
    <source>
        <dbReference type="Proteomes" id="UP000000366"/>
    </source>
</evidence>
<protein>
    <recommendedName>
        <fullName evidence="3">DUF697 domain-containing protein</fullName>
    </recommendedName>
</protein>
<accession>A2SLS3</accession>